<feature type="non-terminal residue" evidence="1">
    <location>
        <position position="1"/>
    </location>
</feature>
<protein>
    <submittedName>
        <fullName evidence="1">Uncharacterized protein</fullName>
    </submittedName>
</protein>
<evidence type="ECO:0000313" key="1">
    <source>
        <dbReference type="EMBL" id="MFC6726102.1"/>
    </source>
</evidence>
<evidence type="ECO:0000313" key="2">
    <source>
        <dbReference type="Proteomes" id="UP001596328"/>
    </source>
</evidence>
<keyword evidence="2" id="KW-1185">Reference proteome</keyword>
<dbReference type="InterPro" id="IPR043166">
    <property type="entry name" value="LarA-like_C"/>
</dbReference>
<name>A0ABD5S4D4_9EURY</name>
<dbReference type="Proteomes" id="UP001596328">
    <property type="component" value="Unassembled WGS sequence"/>
</dbReference>
<comment type="caution">
    <text evidence="1">The sequence shown here is derived from an EMBL/GenBank/DDBJ whole genome shotgun (WGS) entry which is preliminary data.</text>
</comment>
<proteinExistence type="predicted"/>
<dbReference type="EMBL" id="JBHSWU010000890">
    <property type="protein sequence ID" value="MFC6726102.1"/>
    <property type="molecule type" value="Genomic_DNA"/>
</dbReference>
<dbReference type="Gene3D" id="3.90.226.30">
    <property type="match status" value="1"/>
</dbReference>
<gene>
    <name evidence="1" type="ORF">ACFQE1_17370</name>
</gene>
<reference evidence="1 2" key="1">
    <citation type="journal article" date="2019" name="Int. J. Syst. Evol. Microbiol.">
        <title>The Global Catalogue of Microorganisms (GCM) 10K type strain sequencing project: providing services to taxonomists for standard genome sequencing and annotation.</title>
        <authorList>
            <consortium name="The Broad Institute Genomics Platform"/>
            <consortium name="The Broad Institute Genome Sequencing Center for Infectious Disease"/>
            <person name="Wu L."/>
            <person name="Ma J."/>
        </authorList>
    </citation>
    <scope>NUCLEOTIDE SEQUENCE [LARGE SCALE GENOMIC DNA]</scope>
    <source>
        <strain evidence="1 2">NBRC 111368</strain>
    </source>
</reference>
<sequence>RAFVVARALRHHDVWVTNSECPEVVESCLLRAAPTVEDALEPGSDVLVVPDALNTLLVAGRTDRTDRN</sequence>
<dbReference type="AlphaFoldDB" id="A0ABD5S4D4"/>
<organism evidence="1 2">
    <name type="scientific">Halobium palmae</name>
    <dbReference type="NCBI Taxonomy" id="1776492"/>
    <lineage>
        <taxon>Archaea</taxon>
        <taxon>Methanobacteriati</taxon>
        <taxon>Methanobacteriota</taxon>
        <taxon>Stenosarchaea group</taxon>
        <taxon>Halobacteria</taxon>
        <taxon>Halobacteriales</taxon>
        <taxon>Haloferacaceae</taxon>
        <taxon>Halobium</taxon>
    </lineage>
</organism>
<accession>A0ABD5S4D4</accession>